<proteinExistence type="predicted"/>
<dbReference type="Pfam" id="PF04754">
    <property type="entry name" value="Transposase_31"/>
    <property type="match status" value="1"/>
</dbReference>
<dbReference type="GO" id="GO:1990238">
    <property type="term" value="F:double-stranded DNA endonuclease activity"/>
    <property type="evidence" value="ECO:0007669"/>
    <property type="project" value="TreeGrafter"/>
</dbReference>
<keyword evidence="3" id="KW-1185">Reference proteome</keyword>
<dbReference type="InterPro" id="IPR051699">
    <property type="entry name" value="Rpn/YhgA-like_nuclease"/>
</dbReference>
<feature type="non-terminal residue" evidence="2">
    <location>
        <position position="93"/>
    </location>
</feature>
<reference evidence="2 3" key="1">
    <citation type="journal article" date="2014" name="Nature">
        <title>An environmental bacterial taxon with a large and distinct metabolic repertoire.</title>
        <authorList>
            <person name="Wilson M.C."/>
            <person name="Mori T."/>
            <person name="Ruckert C."/>
            <person name="Uria A.R."/>
            <person name="Helf M.J."/>
            <person name="Takada K."/>
            <person name="Gernert C."/>
            <person name="Steffens U.A."/>
            <person name="Heycke N."/>
            <person name="Schmitt S."/>
            <person name="Rinke C."/>
            <person name="Helfrich E.J."/>
            <person name="Brachmann A.O."/>
            <person name="Gurgui C."/>
            <person name="Wakimoto T."/>
            <person name="Kracht M."/>
            <person name="Crusemann M."/>
            <person name="Hentschel U."/>
            <person name="Abe I."/>
            <person name="Matsunaga S."/>
            <person name="Kalinowski J."/>
            <person name="Takeyama H."/>
            <person name="Piel J."/>
        </authorList>
    </citation>
    <scope>NUCLEOTIDE SEQUENCE [LARGE SCALE GENOMIC DNA]</scope>
    <source>
        <strain evidence="3">TSY1</strain>
    </source>
</reference>
<gene>
    <name evidence="2" type="ORF">ETSY1_37965</name>
</gene>
<dbReference type="HOGENOM" id="CLU_2404452_0_0_7"/>
<dbReference type="InterPro" id="IPR006842">
    <property type="entry name" value="Transposase_31"/>
</dbReference>
<dbReference type="EMBL" id="AZHW01001182">
    <property type="protein sequence ID" value="ETW93728.1"/>
    <property type="molecule type" value="Genomic_DNA"/>
</dbReference>
<feature type="domain" description="Transposase (putative) YhgA-like" evidence="1">
    <location>
        <begin position="8"/>
        <end position="66"/>
    </location>
</feature>
<dbReference type="PANTHER" id="PTHR34611:SF2">
    <property type="entry name" value="INACTIVE RECOMBINATION-PROMOTING NUCLEASE-LIKE PROTEIN RPNE-RELATED"/>
    <property type="match status" value="1"/>
</dbReference>
<dbReference type="GO" id="GO:0006310">
    <property type="term" value="P:DNA recombination"/>
    <property type="evidence" value="ECO:0007669"/>
    <property type="project" value="TreeGrafter"/>
</dbReference>
<dbReference type="Proteomes" id="UP000019141">
    <property type="component" value="Unassembled WGS sequence"/>
</dbReference>
<organism evidence="2 3">
    <name type="scientific">Entotheonella factor</name>
    <dbReference type="NCBI Taxonomy" id="1429438"/>
    <lineage>
        <taxon>Bacteria</taxon>
        <taxon>Pseudomonadati</taxon>
        <taxon>Nitrospinota/Tectimicrobiota group</taxon>
        <taxon>Candidatus Tectimicrobiota</taxon>
        <taxon>Candidatus Entotheonellia</taxon>
        <taxon>Candidatus Entotheonellales</taxon>
        <taxon>Candidatus Entotheonellaceae</taxon>
        <taxon>Candidatus Entotheonella</taxon>
    </lineage>
</organism>
<comment type="caution">
    <text evidence="2">The sequence shown here is derived from an EMBL/GenBank/DDBJ whole genome shotgun (WGS) entry which is preliminary data.</text>
</comment>
<protein>
    <recommendedName>
        <fullName evidence="1">Transposase (putative) YhgA-like domain-containing protein</fullName>
    </recommendedName>
</protein>
<dbReference type="AlphaFoldDB" id="W4L6L1"/>
<evidence type="ECO:0000313" key="2">
    <source>
        <dbReference type="EMBL" id="ETW93728.1"/>
    </source>
</evidence>
<dbReference type="PANTHER" id="PTHR34611">
    <property type="match status" value="1"/>
</dbReference>
<evidence type="ECO:0000313" key="3">
    <source>
        <dbReference type="Proteomes" id="UP000019141"/>
    </source>
</evidence>
<sequence length="93" mass="10532">MANEIPHPHDAMVGAVLRDLAEARSFLQTHLPEEVSQALDWSTLRLAEGSFVDEDLRRSESDLLYAWCRDTFFGAWRGAKGLVPMRGFEHDTS</sequence>
<evidence type="ECO:0000259" key="1">
    <source>
        <dbReference type="Pfam" id="PF04754"/>
    </source>
</evidence>
<accession>W4L6L1</accession>
<name>W4L6L1_ENTF1</name>